<proteinExistence type="predicted"/>
<protein>
    <submittedName>
        <fullName evidence="1">PKD domain containing protein</fullName>
    </submittedName>
</protein>
<dbReference type="AlphaFoldDB" id="D2QGC9"/>
<gene>
    <name evidence="1" type="ordered locus">Slin_0673</name>
</gene>
<dbReference type="Proteomes" id="UP000002028">
    <property type="component" value="Chromosome"/>
</dbReference>
<dbReference type="Gene3D" id="2.60.40.10">
    <property type="entry name" value="Immunoglobulins"/>
    <property type="match status" value="1"/>
</dbReference>
<dbReference type="InterPro" id="IPR035986">
    <property type="entry name" value="PKD_dom_sf"/>
</dbReference>
<name>D2QGC9_SPILD</name>
<dbReference type="HOGENOM" id="CLU_1401689_0_0_10"/>
<dbReference type="KEGG" id="sli:Slin_0673"/>
<accession>D2QGC9</accession>
<evidence type="ECO:0000313" key="2">
    <source>
        <dbReference type="Proteomes" id="UP000002028"/>
    </source>
</evidence>
<evidence type="ECO:0000313" key="1">
    <source>
        <dbReference type="EMBL" id="ADB36736.1"/>
    </source>
</evidence>
<dbReference type="EMBL" id="CP001769">
    <property type="protein sequence ID" value="ADB36736.1"/>
    <property type="molecule type" value="Genomic_DNA"/>
</dbReference>
<dbReference type="eggNOG" id="COG3291">
    <property type="taxonomic scope" value="Bacteria"/>
</dbReference>
<reference evidence="1 2" key="1">
    <citation type="journal article" date="2010" name="Stand. Genomic Sci.">
        <title>Complete genome sequence of Spirosoma linguale type strain (1).</title>
        <authorList>
            <person name="Lail K."/>
            <person name="Sikorski J."/>
            <person name="Saunders E."/>
            <person name="Lapidus A."/>
            <person name="Glavina Del Rio T."/>
            <person name="Copeland A."/>
            <person name="Tice H."/>
            <person name="Cheng J.-F."/>
            <person name="Lucas S."/>
            <person name="Nolan M."/>
            <person name="Bruce D."/>
            <person name="Goodwin L."/>
            <person name="Pitluck S."/>
            <person name="Ivanova N."/>
            <person name="Mavromatis K."/>
            <person name="Ovchinnikova G."/>
            <person name="Pati A."/>
            <person name="Chen A."/>
            <person name="Palaniappan K."/>
            <person name="Land M."/>
            <person name="Hauser L."/>
            <person name="Chang Y.-J."/>
            <person name="Jeffries C.D."/>
            <person name="Chain P."/>
            <person name="Brettin T."/>
            <person name="Detter J.C."/>
            <person name="Schuetze A."/>
            <person name="Rohde M."/>
            <person name="Tindall B.J."/>
            <person name="Goeker M."/>
            <person name="Bristow J."/>
            <person name="Eisen J.A."/>
            <person name="Markowitz V."/>
            <person name="Hugenholtz P."/>
            <person name="Kyrpides N.C."/>
            <person name="Klenk H.-P."/>
            <person name="Chen F."/>
        </authorList>
    </citation>
    <scope>NUCLEOTIDE SEQUENCE [LARGE SCALE GENOMIC DNA]</scope>
    <source>
        <strain evidence="2">ATCC 33905 / DSM 74 / LMG 10896 / Claus 1</strain>
    </source>
</reference>
<dbReference type="SUPFAM" id="SSF49299">
    <property type="entry name" value="PKD domain"/>
    <property type="match status" value="1"/>
</dbReference>
<dbReference type="PROSITE" id="PS51257">
    <property type="entry name" value="PROKAR_LIPOPROTEIN"/>
    <property type="match status" value="1"/>
</dbReference>
<dbReference type="InterPro" id="IPR013783">
    <property type="entry name" value="Ig-like_fold"/>
</dbReference>
<organism evidence="1 2">
    <name type="scientific">Spirosoma linguale (strain ATCC 33905 / DSM 74 / LMG 10896 / Claus 1)</name>
    <dbReference type="NCBI Taxonomy" id="504472"/>
    <lineage>
        <taxon>Bacteria</taxon>
        <taxon>Pseudomonadati</taxon>
        <taxon>Bacteroidota</taxon>
        <taxon>Cytophagia</taxon>
        <taxon>Cytophagales</taxon>
        <taxon>Cytophagaceae</taxon>
        <taxon>Spirosoma</taxon>
    </lineage>
</organism>
<keyword evidence="2" id="KW-1185">Reference proteome</keyword>
<sequence>MKTSFPISFVILCIITVACHKDVQPRPTADFTYSVYSSSNVEKVFQFTNTSKNADRYQWLTPTGLASSDKDIKVRVTENARINVSLTAKNDVGEDTKTESIDVAGLATTGNFIFFTSVPDKGDISIYVNSILQGKITKYYSSGSPSCGEQGSVTVTLPPATYPYTAKSEGLFPYNWSGTFTVVRGSCNSIRLTK</sequence>
<dbReference type="RefSeq" id="WP_012925288.1">
    <property type="nucleotide sequence ID" value="NC_013730.1"/>
</dbReference>